<dbReference type="Proteomes" id="UP000601736">
    <property type="component" value="Unassembled WGS sequence"/>
</dbReference>
<dbReference type="GO" id="GO:0006879">
    <property type="term" value="P:intracellular iron ion homeostasis"/>
    <property type="evidence" value="ECO:0007669"/>
    <property type="project" value="UniProtKB-KW"/>
</dbReference>
<dbReference type="InterPro" id="IPR009040">
    <property type="entry name" value="Ferritin-like_diiron"/>
</dbReference>
<dbReference type="GO" id="GO:0020037">
    <property type="term" value="F:heme binding"/>
    <property type="evidence" value="ECO:0007669"/>
    <property type="project" value="TreeGrafter"/>
</dbReference>
<feature type="binding site" evidence="8">
    <location>
        <position position="94"/>
    </location>
    <ligand>
        <name>Fe cation</name>
        <dbReference type="ChEBI" id="CHEBI:24875"/>
        <label>2</label>
    </ligand>
</feature>
<evidence type="ECO:0000256" key="5">
    <source>
        <dbReference type="ARBA" id="ARBA00022723"/>
    </source>
</evidence>
<dbReference type="PANTHER" id="PTHR30295">
    <property type="entry name" value="BACTERIOFERRITIN"/>
    <property type="match status" value="1"/>
</dbReference>
<feature type="binding site" evidence="8">
    <location>
        <position position="51"/>
    </location>
    <ligand>
        <name>Fe cation</name>
        <dbReference type="ChEBI" id="CHEBI:24875"/>
        <label>1</label>
    </ligand>
</feature>
<evidence type="ECO:0000313" key="11">
    <source>
        <dbReference type="EMBL" id="CAE6495376.1"/>
    </source>
</evidence>
<dbReference type="STRING" id="52442.SAMN05421880_12614"/>
<evidence type="ECO:0000256" key="4">
    <source>
        <dbReference type="ARBA" id="ARBA00022617"/>
    </source>
</evidence>
<evidence type="ECO:0000256" key="8">
    <source>
        <dbReference type="PIRSR" id="PIRSR002560-1"/>
    </source>
</evidence>
<dbReference type="EMBL" id="FOUF01000026">
    <property type="protein sequence ID" value="SFM66984.1"/>
    <property type="molecule type" value="Genomic_DNA"/>
</dbReference>
<evidence type="ECO:0000313" key="13">
    <source>
        <dbReference type="Proteomes" id="UP000199561"/>
    </source>
</evidence>
<dbReference type="InterPro" id="IPR012347">
    <property type="entry name" value="Ferritin-like"/>
</dbReference>
<feature type="binding site" evidence="8">
    <location>
        <position position="54"/>
    </location>
    <ligand>
        <name>Fe cation</name>
        <dbReference type="ChEBI" id="CHEBI:24875"/>
        <label>1</label>
    </ligand>
</feature>
<dbReference type="Gene3D" id="1.20.1260.10">
    <property type="match status" value="1"/>
</dbReference>
<dbReference type="GO" id="GO:0005829">
    <property type="term" value="C:cytosol"/>
    <property type="evidence" value="ECO:0007669"/>
    <property type="project" value="TreeGrafter"/>
</dbReference>
<feature type="binding site" evidence="8">
    <location>
        <position position="18"/>
    </location>
    <ligand>
        <name>Fe cation</name>
        <dbReference type="ChEBI" id="CHEBI:24875"/>
        <label>1</label>
    </ligand>
</feature>
<dbReference type="PIRSF" id="PIRSF002560">
    <property type="entry name" value="Bacterioferritin"/>
    <property type="match status" value="1"/>
</dbReference>
<reference evidence="11" key="2">
    <citation type="submission" date="2021-02" db="EMBL/GenBank/DDBJ databases">
        <authorList>
            <person name="Han P."/>
        </authorList>
    </citation>
    <scope>NUCLEOTIDE SEQUENCE</scope>
    <source>
        <strain evidence="11">Nitrosomonas nitrosa 18-3D</strain>
    </source>
</reference>
<keyword evidence="5 7" id="KW-0479">Metal-binding</keyword>
<dbReference type="InterPro" id="IPR002024">
    <property type="entry name" value="Bacterioferritin"/>
</dbReference>
<dbReference type="CDD" id="cd00907">
    <property type="entry name" value="Bacterioferritin"/>
    <property type="match status" value="1"/>
</dbReference>
<dbReference type="SUPFAM" id="SSF47240">
    <property type="entry name" value="Ferritin-like"/>
    <property type="match status" value="1"/>
</dbReference>
<keyword evidence="3 7" id="KW-0409">Iron storage</keyword>
<dbReference type="RefSeq" id="WP_090670997.1">
    <property type="nucleotide sequence ID" value="NZ_CAJNAP010000006.1"/>
</dbReference>
<dbReference type="OrthoDB" id="9800505at2"/>
<feature type="binding site" evidence="8">
    <location>
        <position position="128"/>
    </location>
    <ligand>
        <name>Fe cation</name>
        <dbReference type="ChEBI" id="CHEBI:24875"/>
        <label>2</label>
    </ligand>
</feature>
<comment type="similarity">
    <text evidence="2 7 9">Belongs to the bacterioferritin family.</text>
</comment>
<feature type="binding site" evidence="8">
    <location>
        <position position="51"/>
    </location>
    <ligand>
        <name>Fe cation</name>
        <dbReference type="ChEBI" id="CHEBI:24875"/>
        <label>2</label>
    </ligand>
</feature>
<dbReference type="EMBL" id="CAJNAP010000006">
    <property type="protein sequence ID" value="CAE6495376.1"/>
    <property type="molecule type" value="Genomic_DNA"/>
</dbReference>
<evidence type="ECO:0000259" key="10">
    <source>
        <dbReference type="PROSITE" id="PS50905"/>
    </source>
</evidence>
<dbReference type="PROSITE" id="PS00549">
    <property type="entry name" value="BACTERIOFERRITIN"/>
    <property type="match status" value="1"/>
</dbReference>
<evidence type="ECO:0000256" key="3">
    <source>
        <dbReference type="ARBA" id="ARBA00022434"/>
    </source>
</evidence>
<evidence type="ECO:0000256" key="2">
    <source>
        <dbReference type="ARBA" id="ARBA00008093"/>
    </source>
</evidence>
<dbReference type="PROSITE" id="PS50905">
    <property type="entry name" value="FERRITIN_LIKE"/>
    <property type="match status" value="1"/>
</dbReference>
<organism evidence="12 13">
    <name type="scientific">Nitrosomonas nitrosa</name>
    <dbReference type="NCBI Taxonomy" id="52442"/>
    <lineage>
        <taxon>Bacteria</taxon>
        <taxon>Pseudomonadati</taxon>
        <taxon>Pseudomonadota</taxon>
        <taxon>Betaproteobacteria</taxon>
        <taxon>Nitrosomonadales</taxon>
        <taxon>Nitrosomonadaceae</taxon>
        <taxon>Nitrosomonas</taxon>
    </lineage>
</organism>
<protein>
    <recommendedName>
        <fullName evidence="7 9">Bacterioferritin</fullName>
    </recommendedName>
</protein>
<evidence type="ECO:0000256" key="9">
    <source>
        <dbReference type="RuleBase" id="RU000623"/>
    </source>
</evidence>
<feature type="binding site" evidence="8">
    <location>
        <position position="128"/>
    </location>
    <ligand>
        <name>Fe cation</name>
        <dbReference type="ChEBI" id="CHEBI:24875"/>
        <label>1</label>
    </ligand>
</feature>
<dbReference type="AlphaFoldDB" id="A0A1I4SRA2"/>
<comment type="function">
    <text evidence="9">Iron-storage protein.</text>
</comment>
<dbReference type="GO" id="GO:0004322">
    <property type="term" value="F:ferroxidase activity"/>
    <property type="evidence" value="ECO:0007669"/>
    <property type="project" value="TreeGrafter"/>
</dbReference>
<dbReference type="Pfam" id="PF00210">
    <property type="entry name" value="Ferritin"/>
    <property type="match status" value="1"/>
</dbReference>
<dbReference type="Proteomes" id="UP000199561">
    <property type="component" value="Unassembled WGS sequence"/>
</dbReference>
<feature type="binding site" evidence="8">
    <location>
        <position position="50"/>
    </location>
    <ligand>
        <name>Fe cation</name>
        <dbReference type="ChEBI" id="CHEBI:24875"/>
        <label>3</label>
    </ligand>
</feature>
<keyword evidence="6 7" id="KW-0408">Iron</keyword>
<proteinExistence type="inferred from homology"/>
<evidence type="ECO:0000256" key="1">
    <source>
        <dbReference type="ARBA" id="ARBA00001970"/>
    </source>
</evidence>
<dbReference type="FunFam" id="1.20.1260.10:FF:000005">
    <property type="entry name" value="Bacterioferritin"/>
    <property type="match status" value="1"/>
</dbReference>
<dbReference type="NCBIfam" id="TIGR00754">
    <property type="entry name" value="bfr"/>
    <property type="match status" value="1"/>
</dbReference>
<name>A0A1I4SRA2_9PROT</name>
<dbReference type="PRINTS" id="PR00601">
    <property type="entry name" value="BACFERRITIN"/>
</dbReference>
<dbReference type="GO" id="GO:0006826">
    <property type="term" value="P:iron ion transport"/>
    <property type="evidence" value="ECO:0007669"/>
    <property type="project" value="InterPro"/>
</dbReference>
<keyword evidence="4 9" id="KW-0349">Heme</keyword>
<evidence type="ECO:0000256" key="6">
    <source>
        <dbReference type="ARBA" id="ARBA00023004"/>
    </source>
</evidence>
<feature type="binding site" description="axial binding residue" evidence="8">
    <location>
        <position position="52"/>
    </location>
    <ligand>
        <name>heme b</name>
        <dbReference type="ChEBI" id="CHEBI:60344"/>
        <note>ligand shared between dimeric partners</note>
    </ligand>
    <ligandPart>
        <name>Fe</name>
        <dbReference type="ChEBI" id="CHEBI:18248"/>
    </ligandPart>
</feature>
<gene>
    <name evidence="11" type="primary">bfr</name>
    <name evidence="11" type="ORF">NMYAN_140001</name>
    <name evidence="12" type="ORF">SAMN05421880_12614</name>
</gene>
<feature type="binding site" evidence="8">
    <location>
        <position position="46"/>
    </location>
    <ligand>
        <name>Fe cation</name>
        <dbReference type="ChEBI" id="CHEBI:24875"/>
        <label>3</label>
    </ligand>
</feature>
<reference evidence="12 13" key="1">
    <citation type="submission" date="2016-10" db="EMBL/GenBank/DDBJ databases">
        <authorList>
            <person name="de Groot N.N."/>
        </authorList>
    </citation>
    <scope>NUCLEOTIDE SEQUENCE [LARGE SCALE GENOMIC DNA]</scope>
    <source>
        <strain evidence="12 13">Nm146</strain>
    </source>
</reference>
<dbReference type="GO" id="GO:0140315">
    <property type="term" value="F:iron ion sequestering activity"/>
    <property type="evidence" value="ECO:0007669"/>
    <property type="project" value="UniProtKB-ARBA"/>
</dbReference>
<evidence type="ECO:0000256" key="7">
    <source>
        <dbReference type="PIRNR" id="PIRNR002560"/>
    </source>
</evidence>
<dbReference type="PANTHER" id="PTHR30295:SF0">
    <property type="entry name" value="BACTERIOFERRITIN"/>
    <property type="match status" value="1"/>
</dbReference>
<keyword evidence="13" id="KW-1185">Reference proteome</keyword>
<dbReference type="GO" id="GO:0008199">
    <property type="term" value="F:ferric iron binding"/>
    <property type="evidence" value="ECO:0007669"/>
    <property type="project" value="InterPro"/>
</dbReference>
<dbReference type="InterPro" id="IPR008331">
    <property type="entry name" value="Ferritin_DPS_dom"/>
</dbReference>
<feature type="domain" description="Ferritin-like diiron" evidence="10">
    <location>
        <begin position="1"/>
        <end position="145"/>
    </location>
</feature>
<comment type="cofactor">
    <cofactor evidence="1">
        <name>heme b</name>
        <dbReference type="ChEBI" id="CHEBI:60344"/>
    </cofactor>
</comment>
<evidence type="ECO:0000313" key="12">
    <source>
        <dbReference type="EMBL" id="SFM66984.1"/>
    </source>
</evidence>
<feature type="binding site" evidence="8">
    <location>
        <position position="130"/>
    </location>
    <ligand>
        <name>Fe cation</name>
        <dbReference type="ChEBI" id="CHEBI:24875"/>
        <label>2</label>
    </ligand>
</feature>
<sequence>MKGNADIIRWLNRQLQQELTAINQYFLHARMYKNWGFDKLGEHEYHESIEEMKHADKLIERILFLDGLPNLQELGKLLIGESAQECITCDLNLENSSRETLIAAIADCEKVQDYVSREILEHILEDTEEHIDWLETQLGVMQKVGSENWLQSQM</sequence>
<dbReference type="InterPro" id="IPR009078">
    <property type="entry name" value="Ferritin-like_SF"/>
</dbReference>
<accession>A0A1I4SRA2</accession>